<reference evidence="2 3" key="1">
    <citation type="submission" date="2017-11" db="EMBL/GenBank/DDBJ databases">
        <title>De novo assembly and phasing of dikaryotic genomes from two isolates of Puccinia coronata f. sp. avenae, the causal agent of oat crown rust.</title>
        <authorList>
            <person name="Miller M.E."/>
            <person name="Zhang Y."/>
            <person name="Omidvar V."/>
            <person name="Sperschneider J."/>
            <person name="Schwessinger B."/>
            <person name="Raley C."/>
            <person name="Palmer J.M."/>
            <person name="Garnica D."/>
            <person name="Upadhyaya N."/>
            <person name="Rathjen J."/>
            <person name="Taylor J.M."/>
            <person name="Park R.F."/>
            <person name="Dodds P.N."/>
            <person name="Hirsch C.D."/>
            <person name="Kianian S.F."/>
            <person name="Figueroa M."/>
        </authorList>
    </citation>
    <scope>NUCLEOTIDE SEQUENCE [LARGE SCALE GENOMIC DNA]</scope>
    <source>
        <strain evidence="2">12NC29</strain>
    </source>
</reference>
<evidence type="ECO:0000313" key="3">
    <source>
        <dbReference type="Proteomes" id="UP000235388"/>
    </source>
</evidence>
<proteinExistence type="predicted"/>
<feature type="transmembrane region" description="Helical" evidence="1">
    <location>
        <begin position="12"/>
        <end position="30"/>
    </location>
</feature>
<keyword evidence="3" id="KW-1185">Reference proteome</keyword>
<name>A0A2N5TJE0_9BASI</name>
<dbReference type="EMBL" id="PGCJ01000603">
    <property type="protein sequence ID" value="PLW25609.1"/>
    <property type="molecule type" value="Genomic_DNA"/>
</dbReference>
<keyword evidence="1" id="KW-1133">Transmembrane helix</keyword>
<evidence type="ECO:0000313" key="2">
    <source>
        <dbReference type="EMBL" id="PLW25609.1"/>
    </source>
</evidence>
<dbReference type="Proteomes" id="UP000235388">
    <property type="component" value="Unassembled WGS sequence"/>
</dbReference>
<evidence type="ECO:0000256" key="1">
    <source>
        <dbReference type="SAM" id="Phobius"/>
    </source>
</evidence>
<sequence length="63" mass="6487">MALVDTKPGLLNAILVFVNAILAIVNAILVRAPNAIPFPAITIIQLDGVPDEDKPSISAPAVA</sequence>
<accession>A0A2N5TJE0</accession>
<organism evidence="2 3">
    <name type="scientific">Puccinia coronata f. sp. avenae</name>
    <dbReference type="NCBI Taxonomy" id="200324"/>
    <lineage>
        <taxon>Eukaryota</taxon>
        <taxon>Fungi</taxon>
        <taxon>Dikarya</taxon>
        <taxon>Basidiomycota</taxon>
        <taxon>Pucciniomycotina</taxon>
        <taxon>Pucciniomycetes</taxon>
        <taxon>Pucciniales</taxon>
        <taxon>Pucciniaceae</taxon>
        <taxon>Puccinia</taxon>
    </lineage>
</organism>
<keyword evidence="1" id="KW-0812">Transmembrane</keyword>
<dbReference type="AlphaFoldDB" id="A0A2N5TJE0"/>
<comment type="caution">
    <text evidence="2">The sequence shown here is derived from an EMBL/GenBank/DDBJ whole genome shotgun (WGS) entry which is preliminary data.</text>
</comment>
<protein>
    <submittedName>
        <fullName evidence="2">Uncharacterized protein</fullName>
    </submittedName>
</protein>
<gene>
    <name evidence="2" type="ORF">PCANC_27267</name>
</gene>
<keyword evidence="1" id="KW-0472">Membrane</keyword>